<dbReference type="OrthoDB" id="7274111at2"/>
<dbReference type="AlphaFoldDB" id="A0A4D4J869"/>
<evidence type="ECO:0000256" key="1">
    <source>
        <dbReference type="ARBA" id="ARBA00023015"/>
    </source>
</evidence>
<evidence type="ECO:0000313" key="7">
    <source>
        <dbReference type="Proteomes" id="UP000298860"/>
    </source>
</evidence>
<dbReference type="InterPro" id="IPR005471">
    <property type="entry name" value="Tscrpt_reg_IclR_N"/>
</dbReference>
<keyword evidence="3" id="KW-0804">Transcription</keyword>
<sequence length="254" mass="27125">MPKDHGASGSDSVRNALRILLLLRERESARVTDVSAHLGVAPSTAHRLLSTLRTEGFVDQEAGSRRYRLGLTLLSMAREALTDRTLPRAARPHLERLCTEVNETVNLLVLDGAEALFVDGVEGRHPLRVAPRTGDRIPAFTAAGGKVLLAELPEGRLRGHYPHGLPSVTPATITDFDALLAELRCVRARGYAVNLGESVVDVHAVGVLVRDGHGGPLAGLTISAPASRLPRGRARELAPLLRRTAAAITADLPS</sequence>
<evidence type="ECO:0000259" key="4">
    <source>
        <dbReference type="PROSITE" id="PS51077"/>
    </source>
</evidence>
<dbReference type="InterPro" id="IPR036388">
    <property type="entry name" value="WH-like_DNA-bd_sf"/>
</dbReference>
<protein>
    <submittedName>
        <fullName evidence="6">Transcriptional regulator</fullName>
    </submittedName>
</protein>
<reference evidence="7" key="1">
    <citation type="submission" date="2019-04" db="EMBL/GenBank/DDBJ databases">
        <title>Draft genome sequence of Pseudonocardiaceae bacterium SL3-2-4.</title>
        <authorList>
            <person name="Ningsih F."/>
            <person name="Yokota A."/>
            <person name="Sakai Y."/>
            <person name="Nanatani K."/>
            <person name="Yabe S."/>
            <person name="Oetari A."/>
            <person name="Sjamsuridzal W."/>
        </authorList>
    </citation>
    <scope>NUCLEOTIDE SEQUENCE [LARGE SCALE GENOMIC DNA]</scope>
    <source>
        <strain evidence="7">SL3-2-4</strain>
    </source>
</reference>
<dbReference type="Pfam" id="PF09339">
    <property type="entry name" value="HTH_IclR"/>
    <property type="match status" value="1"/>
</dbReference>
<dbReference type="InterPro" id="IPR050707">
    <property type="entry name" value="HTH_MetabolicPath_Reg"/>
</dbReference>
<keyword evidence="2" id="KW-0238">DNA-binding</keyword>
<dbReference type="SUPFAM" id="SSF55781">
    <property type="entry name" value="GAF domain-like"/>
    <property type="match status" value="1"/>
</dbReference>
<organism evidence="6 7">
    <name type="scientific">Gandjariella thermophila</name>
    <dbReference type="NCBI Taxonomy" id="1931992"/>
    <lineage>
        <taxon>Bacteria</taxon>
        <taxon>Bacillati</taxon>
        <taxon>Actinomycetota</taxon>
        <taxon>Actinomycetes</taxon>
        <taxon>Pseudonocardiales</taxon>
        <taxon>Pseudonocardiaceae</taxon>
        <taxon>Gandjariella</taxon>
    </lineage>
</organism>
<accession>A0A4D4J869</accession>
<dbReference type="GO" id="GO:0003677">
    <property type="term" value="F:DNA binding"/>
    <property type="evidence" value="ECO:0007669"/>
    <property type="project" value="UniProtKB-KW"/>
</dbReference>
<feature type="domain" description="IclR-ED" evidence="5">
    <location>
        <begin position="72"/>
        <end position="254"/>
    </location>
</feature>
<evidence type="ECO:0000313" key="6">
    <source>
        <dbReference type="EMBL" id="GDY32851.1"/>
    </source>
</evidence>
<dbReference type="InterPro" id="IPR014757">
    <property type="entry name" value="Tscrpt_reg_IclR_C"/>
</dbReference>
<dbReference type="EMBL" id="BJFL01000030">
    <property type="protein sequence ID" value="GDY32851.1"/>
    <property type="molecule type" value="Genomic_DNA"/>
</dbReference>
<comment type="caution">
    <text evidence="6">The sequence shown here is derived from an EMBL/GenBank/DDBJ whole genome shotgun (WGS) entry which is preliminary data.</text>
</comment>
<dbReference type="RefSeq" id="WP_137815848.1">
    <property type="nucleotide sequence ID" value="NZ_BJFL01000030.1"/>
</dbReference>
<dbReference type="Proteomes" id="UP000298860">
    <property type="component" value="Unassembled WGS sequence"/>
</dbReference>
<dbReference type="InterPro" id="IPR029016">
    <property type="entry name" value="GAF-like_dom_sf"/>
</dbReference>
<dbReference type="PROSITE" id="PS51077">
    <property type="entry name" value="HTH_ICLR"/>
    <property type="match status" value="1"/>
</dbReference>
<dbReference type="GO" id="GO:0003700">
    <property type="term" value="F:DNA-binding transcription factor activity"/>
    <property type="evidence" value="ECO:0007669"/>
    <property type="project" value="TreeGrafter"/>
</dbReference>
<keyword evidence="7" id="KW-1185">Reference proteome</keyword>
<dbReference type="Gene3D" id="1.10.10.10">
    <property type="entry name" value="Winged helix-like DNA-binding domain superfamily/Winged helix DNA-binding domain"/>
    <property type="match status" value="1"/>
</dbReference>
<evidence type="ECO:0000259" key="5">
    <source>
        <dbReference type="PROSITE" id="PS51078"/>
    </source>
</evidence>
<dbReference type="PANTHER" id="PTHR30136:SF24">
    <property type="entry name" value="HTH-TYPE TRANSCRIPTIONAL REPRESSOR ALLR"/>
    <property type="match status" value="1"/>
</dbReference>
<dbReference type="Pfam" id="PF01614">
    <property type="entry name" value="IclR_C"/>
    <property type="match status" value="1"/>
</dbReference>
<dbReference type="PROSITE" id="PS51078">
    <property type="entry name" value="ICLR_ED"/>
    <property type="match status" value="1"/>
</dbReference>
<feature type="domain" description="HTH iclR-type" evidence="4">
    <location>
        <begin position="10"/>
        <end position="71"/>
    </location>
</feature>
<dbReference type="SUPFAM" id="SSF46785">
    <property type="entry name" value="Winged helix' DNA-binding domain"/>
    <property type="match status" value="1"/>
</dbReference>
<keyword evidence="1" id="KW-0805">Transcription regulation</keyword>
<gene>
    <name evidence="6" type="ORF">GTS_44840</name>
</gene>
<dbReference type="PANTHER" id="PTHR30136">
    <property type="entry name" value="HELIX-TURN-HELIX TRANSCRIPTIONAL REGULATOR, ICLR FAMILY"/>
    <property type="match status" value="1"/>
</dbReference>
<evidence type="ECO:0000256" key="3">
    <source>
        <dbReference type="ARBA" id="ARBA00023163"/>
    </source>
</evidence>
<dbReference type="Gene3D" id="3.30.450.40">
    <property type="match status" value="1"/>
</dbReference>
<proteinExistence type="predicted"/>
<dbReference type="SMART" id="SM00346">
    <property type="entry name" value="HTH_ICLR"/>
    <property type="match status" value="1"/>
</dbReference>
<dbReference type="InterPro" id="IPR036390">
    <property type="entry name" value="WH_DNA-bd_sf"/>
</dbReference>
<evidence type="ECO:0000256" key="2">
    <source>
        <dbReference type="ARBA" id="ARBA00023125"/>
    </source>
</evidence>
<name>A0A4D4J869_9PSEU</name>
<dbReference type="GO" id="GO:0045892">
    <property type="term" value="P:negative regulation of DNA-templated transcription"/>
    <property type="evidence" value="ECO:0007669"/>
    <property type="project" value="TreeGrafter"/>
</dbReference>